<dbReference type="EMBL" id="JAADJT010000002">
    <property type="protein sequence ID" value="NGZ83714.1"/>
    <property type="molecule type" value="Genomic_DNA"/>
</dbReference>
<dbReference type="InterPro" id="IPR036874">
    <property type="entry name" value="Carbonic_anhydrase_sf"/>
</dbReference>
<evidence type="ECO:0000256" key="3">
    <source>
        <dbReference type="ARBA" id="ARBA00022723"/>
    </source>
</evidence>
<evidence type="ECO:0000313" key="6">
    <source>
        <dbReference type="Proteomes" id="UP000666369"/>
    </source>
</evidence>
<comment type="caution">
    <text evidence="5">The sequence shown here is derived from an EMBL/GenBank/DDBJ whole genome shotgun (WGS) entry which is preliminary data.</text>
</comment>
<sequence>MNFLDTLAQRNKKFASTGFVGGLKMMPSQRTVIIGCVDPRVDPADVFGLETGETVVIRNVGGRVTKAALESLALVGKLAKAGGKEVGPGWNLVVLHHTDCGINGCSRLAPELLADHLGVQTSDFDAIGISDPYKSVAFDVAALQANADLPQGLTVSGVVYDVATGQAETVVAPFPLGGNGD</sequence>
<comment type="cofactor">
    <cofactor evidence="1">
        <name>Zn(2+)</name>
        <dbReference type="ChEBI" id="CHEBI:29105"/>
    </cofactor>
</comment>
<dbReference type="PANTHER" id="PTHR43175">
    <property type="entry name" value="CARBONIC ANHYDRASE"/>
    <property type="match status" value="1"/>
</dbReference>
<dbReference type="Proteomes" id="UP000666369">
    <property type="component" value="Unassembled WGS sequence"/>
</dbReference>
<dbReference type="Gene3D" id="3.40.1050.10">
    <property type="entry name" value="Carbonic anhydrase"/>
    <property type="match status" value="1"/>
</dbReference>
<gene>
    <name evidence="5" type="ORF">GW587_05500</name>
</gene>
<dbReference type="SUPFAM" id="SSF53056">
    <property type="entry name" value="beta-carbonic anhydrase, cab"/>
    <property type="match status" value="1"/>
</dbReference>
<dbReference type="Pfam" id="PF00484">
    <property type="entry name" value="Pro_CA"/>
    <property type="match status" value="1"/>
</dbReference>
<organism evidence="5 6">
    <name type="scientific">Duganella aceris</name>
    <dbReference type="NCBI Taxonomy" id="2703883"/>
    <lineage>
        <taxon>Bacteria</taxon>
        <taxon>Pseudomonadati</taxon>
        <taxon>Pseudomonadota</taxon>
        <taxon>Betaproteobacteria</taxon>
        <taxon>Burkholderiales</taxon>
        <taxon>Oxalobacteraceae</taxon>
        <taxon>Telluria group</taxon>
        <taxon>Duganella</taxon>
    </lineage>
</organism>
<keyword evidence="6" id="KW-1185">Reference proteome</keyword>
<reference evidence="6" key="1">
    <citation type="submission" date="2023-07" db="EMBL/GenBank/DDBJ databases">
        <title>Duganella aceri sp. nov., isolated from tree sap.</title>
        <authorList>
            <person name="Kim I.S."/>
        </authorList>
    </citation>
    <scope>NUCLEOTIDE SEQUENCE [LARGE SCALE GENOMIC DNA]</scope>
    <source>
        <strain evidence="6">SAP-35</strain>
    </source>
</reference>
<keyword evidence="3" id="KW-0479">Metal-binding</keyword>
<evidence type="ECO:0000256" key="1">
    <source>
        <dbReference type="ARBA" id="ARBA00001947"/>
    </source>
</evidence>
<evidence type="ECO:0000313" key="5">
    <source>
        <dbReference type="EMBL" id="NGZ83714.1"/>
    </source>
</evidence>
<evidence type="ECO:0000256" key="2">
    <source>
        <dbReference type="ARBA" id="ARBA00006217"/>
    </source>
</evidence>
<keyword evidence="4" id="KW-0862">Zinc</keyword>
<proteinExistence type="inferred from homology"/>
<dbReference type="RefSeq" id="WP_166099662.1">
    <property type="nucleotide sequence ID" value="NZ_JAADJT010000002.1"/>
</dbReference>
<protein>
    <submittedName>
        <fullName evidence="5">Carbonic anhydrase</fullName>
    </submittedName>
</protein>
<name>A0ABX0FGR0_9BURK</name>
<dbReference type="SMART" id="SM00947">
    <property type="entry name" value="Pro_CA"/>
    <property type="match status" value="1"/>
</dbReference>
<accession>A0ABX0FGR0</accession>
<dbReference type="InterPro" id="IPR001765">
    <property type="entry name" value="Carbonic_anhydrase"/>
</dbReference>
<dbReference type="PANTHER" id="PTHR43175:SF3">
    <property type="entry name" value="CARBON DISULFIDE HYDROLASE"/>
    <property type="match status" value="1"/>
</dbReference>
<comment type="similarity">
    <text evidence="2">Belongs to the beta-class carbonic anhydrase family.</text>
</comment>
<evidence type="ECO:0000256" key="4">
    <source>
        <dbReference type="ARBA" id="ARBA00022833"/>
    </source>
</evidence>